<keyword evidence="2" id="KW-0614">Plasmid</keyword>
<evidence type="ECO:0000256" key="1">
    <source>
        <dbReference type="SAM" id="MobiDB-lite"/>
    </source>
</evidence>
<name>R4WMD2_KLEPN</name>
<gene>
    <name evidence="2" type="ORF">KPX_A0057</name>
</gene>
<accession>R4WMD2</accession>
<proteinExistence type="predicted"/>
<dbReference type="EMBL" id="AP012055">
    <property type="protein sequence ID" value="BAN19282.1"/>
    <property type="molecule type" value="Genomic_DNA"/>
</dbReference>
<organism evidence="2">
    <name type="scientific">Klebsiella pneumoniae subsp. pneumoniae KPX</name>
    <dbReference type="NCBI Taxonomy" id="990925"/>
    <lineage>
        <taxon>Bacteria</taxon>
        <taxon>Pseudomonadati</taxon>
        <taxon>Pseudomonadota</taxon>
        <taxon>Gammaproteobacteria</taxon>
        <taxon>Enterobacterales</taxon>
        <taxon>Enterobacteriaceae</taxon>
        <taxon>Klebsiella/Raoultella group</taxon>
        <taxon>Klebsiella</taxon>
        <taxon>Klebsiella pneumoniae complex</taxon>
    </lineage>
</organism>
<dbReference type="AlphaFoldDB" id="R4WMD2"/>
<evidence type="ECO:0000313" key="2">
    <source>
        <dbReference type="EMBL" id="BAN19282.1"/>
    </source>
</evidence>
<geneLocation type="plasmid" evidence="2">
    <name>pKPX-1</name>
</geneLocation>
<protein>
    <submittedName>
        <fullName evidence="2">Uncharacterized protein</fullName>
    </submittedName>
</protein>
<sequence>MRIAIKDIIQPFSHPFPVGVQMCSQLRRRCERGVAGDLFFHWLSSEYWPDIIKNLRRSLTNCRYHLRATLARSSSEAPQESVLPMNPPPQQIWAPVLPECPGDSR</sequence>
<feature type="region of interest" description="Disordered" evidence="1">
    <location>
        <begin position="73"/>
        <end position="105"/>
    </location>
</feature>
<reference evidence="2" key="1">
    <citation type="journal article" date="2013" name="PLoS ONE">
        <title>Copy Number Change of the NDM-1 Sequence in a Multidrug-Resistant Klebsiella pneumoniae Clinical Isolate.</title>
        <authorList>
            <person name="Huang T.W."/>
            <person name="Chen T.L."/>
            <person name="Chen Y.T."/>
            <person name="Lauderdale T.L."/>
            <person name="Liao T.L."/>
            <person name="Lee Y.T."/>
            <person name="Chen C.P."/>
            <person name="Liu Y.M."/>
            <person name="Lin A.C."/>
            <person name="Chang Y.H."/>
            <person name="Wu K.M."/>
            <person name="Kirby R."/>
            <person name="Lai J.F."/>
            <person name="Tan M.C."/>
            <person name="Siu L.K."/>
            <person name="Chang C.M."/>
            <person name="Fung C.P."/>
            <person name="Tsai S.F."/>
        </authorList>
    </citation>
    <scope>NUCLEOTIDE SEQUENCE</scope>
    <source>
        <strain evidence="2">KPX</strain>
        <plasmid evidence="2">pKPX-1</plasmid>
    </source>
</reference>